<dbReference type="Gene3D" id="3.40.190.290">
    <property type="match status" value="1"/>
</dbReference>
<dbReference type="InterPro" id="IPR036388">
    <property type="entry name" value="WH-like_DNA-bd_sf"/>
</dbReference>
<dbReference type="EMBL" id="ARZY01000024">
    <property type="protein sequence ID" value="EWH09432.1"/>
    <property type="molecule type" value="Genomic_DNA"/>
</dbReference>
<dbReference type="Proteomes" id="UP000019276">
    <property type="component" value="Unassembled WGS sequence"/>
</dbReference>
<evidence type="ECO:0000256" key="3">
    <source>
        <dbReference type="ARBA" id="ARBA00023125"/>
    </source>
</evidence>
<dbReference type="GO" id="GO:0043565">
    <property type="term" value="F:sequence-specific DNA binding"/>
    <property type="evidence" value="ECO:0007669"/>
    <property type="project" value="TreeGrafter"/>
</dbReference>
<dbReference type="STRING" id="1328313.DS2_12899"/>
<dbReference type="eggNOG" id="COG0583">
    <property type="taxonomic scope" value="Bacteria"/>
</dbReference>
<dbReference type="GO" id="GO:0006351">
    <property type="term" value="P:DNA-templated transcription"/>
    <property type="evidence" value="ECO:0007669"/>
    <property type="project" value="TreeGrafter"/>
</dbReference>
<dbReference type="InterPro" id="IPR000847">
    <property type="entry name" value="LysR_HTH_N"/>
</dbReference>
<dbReference type="SUPFAM" id="SSF53850">
    <property type="entry name" value="Periplasmic binding protein-like II"/>
    <property type="match status" value="1"/>
</dbReference>
<reference evidence="6 7" key="1">
    <citation type="journal article" date="2014" name="Genome Announc.">
        <title>Draft Genome Sequence of the Agar-Degrading Bacterium Catenovulum sp. Strain DS-2, Isolated from Intestines of Haliotis diversicolor.</title>
        <authorList>
            <person name="Shan D."/>
            <person name="Li X."/>
            <person name="Gu Z."/>
            <person name="Wei G."/>
            <person name="Gao Z."/>
            <person name="Shao Z."/>
        </authorList>
    </citation>
    <scope>NUCLEOTIDE SEQUENCE [LARGE SCALE GENOMIC DNA]</scope>
    <source>
        <strain evidence="6 7">DS-2</strain>
    </source>
</reference>
<sequence length="289" mass="32306">MQAYCAVVKEGGFSAAARKLGISKVVVSRAVSALESELGIRLLHRTTRQMSTTEEGQAYFERCAPLLEEFQLLDDAIKFEHANAKGKLRLAVPSEAFSQQYLTPVWIKFAQAYPDIELDIMMSDRYIDIVEEGYDAAIRIGKLQDSSLIAKKIADMELVLCASPDYLKQHATIDHPEQLSEHQLVVDSNFRGGQSWSFTKGREEVSVRASGKIRVNSTLAVSSFIQSGFGIGTCLSFLVEDKINSGELVRLLPEWNLMQGGVYIVYSHRKHLSNKVQVFSQFLADNCFK</sequence>
<dbReference type="Gene3D" id="1.10.10.10">
    <property type="entry name" value="Winged helix-like DNA-binding domain superfamily/Winged helix DNA-binding domain"/>
    <property type="match status" value="1"/>
</dbReference>
<dbReference type="PRINTS" id="PR00039">
    <property type="entry name" value="HTHLYSR"/>
</dbReference>
<dbReference type="PANTHER" id="PTHR30537:SF5">
    <property type="entry name" value="HTH-TYPE TRANSCRIPTIONAL ACTIVATOR TTDR-RELATED"/>
    <property type="match status" value="1"/>
</dbReference>
<dbReference type="PROSITE" id="PS50931">
    <property type="entry name" value="HTH_LYSR"/>
    <property type="match status" value="1"/>
</dbReference>
<evidence type="ECO:0000259" key="5">
    <source>
        <dbReference type="PROSITE" id="PS50931"/>
    </source>
</evidence>
<evidence type="ECO:0000256" key="4">
    <source>
        <dbReference type="ARBA" id="ARBA00023163"/>
    </source>
</evidence>
<keyword evidence="3" id="KW-0238">DNA-binding</keyword>
<dbReference type="Pfam" id="PF03466">
    <property type="entry name" value="LysR_substrate"/>
    <property type="match status" value="1"/>
</dbReference>
<dbReference type="CDD" id="cd08422">
    <property type="entry name" value="PBP2_CrgA_like"/>
    <property type="match status" value="1"/>
</dbReference>
<dbReference type="GO" id="GO:0003700">
    <property type="term" value="F:DNA-binding transcription factor activity"/>
    <property type="evidence" value="ECO:0007669"/>
    <property type="project" value="InterPro"/>
</dbReference>
<dbReference type="Pfam" id="PF00126">
    <property type="entry name" value="HTH_1"/>
    <property type="match status" value="1"/>
</dbReference>
<dbReference type="FunFam" id="3.40.190.290:FF:000001">
    <property type="entry name" value="Transcriptional regulator, LysR family"/>
    <property type="match status" value="1"/>
</dbReference>
<proteinExistence type="inferred from homology"/>
<keyword evidence="4" id="KW-0804">Transcription</keyword>
<evidence type="ECO:0000313" key="7">
    <source>
        <dbReference type="Proteomes" id="UP000019276"/>
    </source>
</evidence>
<keyword evidence="2" id="KW-0805">Transcription regulation</keyword>
<dbReference type="AlphaFoldDB" id="W7QKF2"/>
<dbReference type="InterPro" id="IPR058163">
    <property type="entry name" value="LysR-type_TF_proteobact-type"/>
</dbReference>
<dbReference type="InterPro" id="IPR036390">
    <property type="entry name" value="WH_DNA-bd_sf"/>
</dbReference>
<dbReference type="SUPFAM" id="SSF46785">
    <property type="entry name" value="Winged helix' DNA-binding domain"/>
    <property type="match status" value="1"/>
</dbReference>
<name>W7QKF2_9ALTE</name>
<keyword evidence="7" id="KW-1185">Reference proteome</keyword>
<dbReference type="PANTHER" id="PTHR30537">
    <property type="entry name" value="HTH-TYPE TRANSCRIPTIONAL REGULATOR"/>
    <property type="match status" value="1"/>
</dbReference>
<evidence type="ECO:0000256" key="1">
    <source>
        <dbReference type="ARBA" id="ARBA00009437"/>
    </source>
</evidence>
<gene>
    <name evidence="6" type="ORF">DS2_12899</name>
</gene>
<comment type="caution">
    <text evidence="6">The sequence shown here is derived from an EMBL/GenBank/DDBJ whole genome shotgun (WGS) entry which is preliminary data.</text>
</comment>
<organism evidence="6 7">
    <name type="scientific">Catenovulum agarivorans DS-2</name>
    <dbReference type="NCBI Taxonomy" id="1328313"/>
    <lineage>
        <taxon>Bacteria</taxon>
        <taxon>Pseudomonadati</taxon>
        <taxon>Pseudomonadota</taxon>
        <taxon>Gammaproteobacteria</taxon>
        <taxon>Alteromonadales</taxon>
        <taxon>Alteromonadaceae</taxon>
        <taxon>Catenovulum</taxon>
    </lineage>
</organism>
<accession>W7QKF2</accession>
<evidence type="ECO:0000313" key="6">
    <source>
        <dbReference type="EMBL" id="EWH09432.1"/>
    </source>
</evidence>
<evidence type="ECO:0000256" key="2">
    <source>
        <dbReference type="ARBA" id="ARBA00023015"/>
    </source>
</evidence>
<feature type="domain" description="HTH lysR-type" evidence="5">
    <location>
        <begin position="1"/>
        <end position="53"/>
    </location>
</feature>
<dbReference type="PATRIC" id="fig|1328313.3.peg.2631"/>
<dbReference type="FunFam" id="1.10.10.10:FF:000001">
    <property type="entry name" value="LysR family transcriptional regulator"/>
    <property type="match status" value="1"/>
</dbReference>
<dbReference type="InterPro" id="IPR005119">
    <property type="entry name" value="LysR_subst-bd"/>
</dbReference>
<comment type="similarity">
    <text evidence="1">Belongs to the LysR transcriptional regulatory family.</text>
</comment>
<protein>
    <submittedName>
        <fullName evidence="6">Regulatory protein LysR</fullName>
    </submittedName>
</protein>